<name>A0A0E9X2X2_ANGAN</name>
<proteinExistence type="predicted"/>
<sequence length="43" mass="5107">MCLRMDLHFLFSWTHTRTLLNTVVAEGVHWGPKCRYITLLNTM</sequence>
<reference evidence="1" key="2">
    <citation type="journal article" date="2015" name="Fish Shellfish Immunol.">
        <title>Early steps in the European eel (Anguilla anguilla)-Vibrio vulnificus interaction in the gills: Role of the RtxA13 toxin.</title>
        <authorList>
            <person name="Callol A."/>
            <person name="Pajuelo D."/>
            <person name="Ebbesson L."/>
            <person name="Teles M."/>
            <person name="MacKenzie S."/>
            <person name="Amaro C."/>
        </authorList>
    </citation>
    <scope>NUCLEOTIDE SEQUENCE</scope>
</reference>
<organism evidence="1">
    <name type="scientific">Anguilla anguilla</name>
    <name type="common">European freshwater eel</name>
    <name type="synonym">Muraena anguilla</name>
    <dbReference type="NCBI Taxonomy" id="7936"/>
    <lineage>
        <taxon>Eukaryota</taxon>
        <taxon>Metazoa</taxon>
        <taxon>Chordata</taxon>
        <taxon>Craniata</taxon>
        <taxon>Vertebrata</taxon>
        <taxon>Euteleostomi</taxon>
        <taxon>Actinopterygii</taxon>
        <taxon>Neopterygii</taxon>
        <taxon>Teleostei</taxon>
        <taxon>Anguilliformes</taxon>
        <taxon>Anguillidae</taxon>
        <taxon>Anguilla</taxon>
    </lineage>
</organism>
<dbReference type="EMBL" id="GBXM01011658">
    <property type="protein sequence ID" value="JAH96919.1"/>
    <property type="molecule type" value="Transcribed_RNA"/>
</dbReference>
<reference evidence="1" key="1">
    <citation type="submission" date="2014-11" db="EMBL/GenBank/DDBJ databases">
        <authorList>
            <person name="Amaro Gonzalez C."/>
        </authorList>
    </citation>
    <scope>NUCLEOTIDE SEQUENCE</scope>
</reference>
<evidence type="ECO:0000313" key="1">
    <source>
        <dbReference type="EMBL" id="JAH96919.1"/>
    </source>
</evidence>
<accession>A0A0E9X2X2</accession>
<dbReference type="AlphaFoldDB" id="A0A0E9X2X2"/>
<protein>
    <submittedName>
        <fullName evidence="1">Uncharacterized protein</fullName>
    </submittedName>
</protein>